<dbReference type="RefSeq" id="WP_387254984.1">
    <property type="nucleotide sequence ID" value="NZ_JBIALX010000018.1"/>
</dbReference>
<evidence type="ECO:0000256" key="6">
    <source>
        <dbReference type="ARBA" id="ARBA00023163"/>
    </source>
</evidence>
<keyword evidence="4" id="KW-0731">Sigma factor</keyword>
<name>A0ABW6NUY1_9NOCA</name>
<evidence type="ECO:0000259" key="8">
    <source>
        <dbReference type="Pfam" id="PF04542"/>
    </source>
</evidence>
<reference evidence="10 11" key="1">
    <citation type="submission" date="2024-10" db="EMBL/GenBank/DDBJ databases">
        <title>The Natural Products Discovery Center: Release of the First 8490 Sequenced Strains for Exploring Actinobacteria Biosynthetic Diversity.</title>
        <authorList>
            <person name="Kalkreuter E."/>
            <person name="Kautsar S.A."/>
            <person name="Yang D."/>
            <person name="Bader C.D."/>
            <person name="Teijaro C.N."/>
            <person name="Fluegel L."/>
            <person name="Davis C.M."/>
            <person name="Simpson J.R."/>
            <person name="Lauterbach L."/>
            <person name="Steele A.D."/>
            <person name="Gui C."/>
            <person name="Meng S."/>
            <person name="Li G."/>
            <person name="Viehrig K."/>
            <person name="Ye F."/>
            <person name="Su P."/>
            <person name="Kiefer A.F."/>
            <person name="Nichols A."/>
            <person name="Cepeda A.J."/>
            <person name="Yan W."/>
            <person name="Fan B."/>
            <person name="Jiang Y."/>
            <person name="Adhikari A."/>
            <person name="Zheng C.-J."/>
            <person name="Schuster L."/>
            <person name="Cowan T.M."/>
            <person name="Smanski M.J."/>
            <person name="Chevrette M.G."/>
            <person name="De Carvalho L.P.S."/>
            <person name="Shen B."/>
        </authorList>
    </citation>
    <scope>NUCLEOTIDE SEQUENCE [LARGE SCALE GENOMIC DNA]</scope>
    <source>
        <strain evidence="10 11">NPDC004550</strain>
    </source>
</reference>
<evidence type="ECO:0000256" key="4">
    <source>
        <dbReference type="ARBA" id="ARBA00023082"/>
    </source>
</evidence>
<dbReference type="InterPro" id="IPR013249">
    <property type="entry name" value="RNA_pol_sigma70_r4_t2"/>
</dbReference>
<feature type="compositionally biased region" description="Basic and acidic residues" evidence="7">
    <location>
        <begin position="48"/>
        <end position="58"/>
    </location>
</feature>
<proteinExistence type="inferred from homology"/>
<evidence type="ECO:0000256" key="3">
    <source>
        <dbReference type="ARBA" id="ARBA00023015"/>
    </source>
</evidence>
<dbReference type="InterPro" id="IPR013325">
    <property type="entry name" value="RNA_pol_sigma_r2"/>
</dbReference>
<dbReference type="InterPro" id="IPR032710">
    <property type="entry name" value="NTF2-like_dom_sf"/>
</dbReference>
<dbReference type="PANTHER" id="PTHR30173:SF43">
    <property type="entry name" value="ECF RNA POLYMERASE SIGMA FACTOR SIGI-RELATED"/>
    <property type="match status" value="1"/>
</dbReference>
<feature type="domain" description="RNA polymerase sigma factor 70 region 4 type 2" evidence="9">
    <location>
        <begin position="144"/>
        <end position="193"/>
    </location>
</feature>
<comment type="caution">
    <text evidence="10">The sequence shown here is derived from an EMBL/GenBank/DDBJ whole genome shotgun (WGS) entry which is preliminary data.</text>
</comment>
<dbReference type="Pfam" id="PF04542">
    <property type="entry name" value="Sigma70_r2"/>
    <property type="match status" value="1"/>
</dbReference>
<protein>
    <submittedName>
        <fullName evidence="10">Sigma factor</fullName>
    </submittedName>
</protein>
<evidence type="ECO:0000259" key="9">
    <source>
        <dbReference type="Pfam" id="PF08281"/>
    </source>
</evidence>
<dbReference type="InterPro" id="IPR036388">
    <property type="entry name" value="WH-like_DNA-bd_sf"/>
</dbReference>
<organism evidence="10 11">
    <name type="scientific">Nocardia africana</name>
    <dbReference type="NCBI Taxonomy" id="134964"/>
    <lineage>
        <taxon>Bacteria</taxon>
        <taxon>Bacillati</taxon>
        <taxon>Actinomycetota</taxon>
        <taxon>Actinomycetes</taxon>
        <taxon>Mycobacteriales</taxon>
        <taxon>Nocardiaceae</taxon>
        <taxon>Nocardia</taxon>
    </lineage>
</organism>
<evidence type="ECO:0000256" key="1">
    <source>
        <dbReference type="ARBA" id="ARBA00010641"/>
    </source>
</evidence>
<keyword evidence="11" id="KW-1185">Reference proteome</keyword>
<gene>
    <name evidence="10" type="ORF">ACFYTH_30385</name>
</gene>
<dbReference type="Gene3D" id="3.10.450.50">
    <property type="match status" value="1"/>
</dbReference>
<evidence type="ECO:0000256" key="7">
    <source>
        <dbReference type="SAM" id="MobiDB-lite"/>
    </source>
</evidence>
<dbReference type="InterPro" id="IPR007627">
    <property type="entry name" value="RNA_pol_sigma70_r2"/>
</dbReference>
<feature type="region of interest" description="Disordered" evidence="7">
    <location>
        <begin position="48"/>
        <end position="71"/>
    </location>
</feature>
<dbReference type="Proteomes" id="UP001601521">
    <property type="component" value="Unassembled WGS sequence"/>
</dbReference>
<dbReference type="InterPro" id="IPR052704">
    <property type="entry name" value="ECF_Sigma-70_Domain"/>
</dbReference>
<dbReference type="EMBL" id="JBIALX010000018">
    <property type="protein sequence ID" value="MFF0457694.1"/>
    <property type="molecule type" value="Genomic_DNA"/>
</dbReference>
<evidence type="ECO:0000313" key="10">
    <source>
        <dbReference type="EMBL" id="MFF0457694.1"/>
    </source>
</evidence>
<comment type="subunit">
    <text evidence="2">Interacts transiently with the RNA polymerase catalytic core formed by RpoA, RpoB, RpoC and RpoZ (2 alpha, 1 beta, 1 beta' and 1 omega subunit) to form the RNA polymerase holoenzyme that can initiate transcription.</text>
</comment>
<dbReference type="Gene3D" id="1.10.10.10">
    <property type="entry name" value="Winged helix-like DNA-binding domain superfamily/Winged helix DNA-binding domain"/>
    <property type="match status" value="1"/>
</dbReference>
<dbReference type="SUPFAM" id="SSF54427">
    <property type="entry name" value="NTF2-like"/>
    <property type="match status" value="1"/>
</dbReference>
<dbReference type="Gene3D" id="1.10.1740.10">
    <property type="match status" value="1"/>
</dbReference>
<evidence type="ECO:0000256" key="2">
    <source>
        <dbReference type="ARBA" id="ARBA00011344"/>
    </source>
</evidence>
<dbReference type="Pfam" id="PF08281">
    <property type="entry name" value="Sigma70_r4_2"/>
    <property type="match status" value="1"/>
</dbReference>
<keyword evidence="5" id="KW-0238">DNA-binding</keyword>
<evidence type="ECO:0000313" key="11">
    <source>
        <dbReference type="Proteomes" id="UP001601521"/>
    </source>
</evidence>
<dbReference type="SUPFAM" id="SSF88659">
    <property type="entry name" value="Sigma3 and sigma4 domains of RNA polymerase sigma factors"/>
    <property type="match status" value="1"/>
</dbReference>
<keyword evidence="6" id="KW-0804">Transcription</keyword>
<dbReference type="PANTHER" id="PTHR30173">
    <property type="entry name" value="SIGMA 19 FACTOR"/>
    <property type="match status" value="1"/>
</dbReference>
<sequence length="334" mass="35297">MRDRDELARRFERHRDLLRDIAYRMLGSLNEADDVVQEAWLRLDRATSATDTKHDGRGTAEAGEGASDEDAADGLGIDNLAAWLTTVVSRICLDQLRSRAARREEFVDPADGSVALASAGAGPRPVFTEPEAEAVLADSVGRAMLVVLRTLSPDERVAFVLHDMFAVPFDDIAPIVGRTAATTKKLASRARQRVRGDTSTPTAELDRHREVVDAFLSAARAGDLGALLAVLAPDVVRTADPAVLPPGIASVVRGAAAVAEETVLLRSRSQVAGAALIDGAVGLVVAPGGRLAAVLLVTVHGDRVTAYDVVADPERLAALTVTVLPEYGTAPVRP</sequence>
<feature type="domain" description="RNA polymerase sigma-70 region 2" evidence="8">
    <location>
        <begin position="11"/>
        <end position="52"/>
    </location>
</feature>
<evidence type="ECO:0000256" key="5">
    <source>
        <dbReference type="ARBA" id="ARBA00023125"/>
    </source>
</evidence>
<accession>A0ABW6NUY1</accession>
<dbReference type="InterPro" id="IPR013324">
    <property type="entry name" value="RNA_pol_sigma_r3/r4-like"/>
</dbReference>
<comment type="similarity">
    <text evidence="1">Belongs to the sigma-70 factor family. ECF subfamily.</text>
</comment>
<dbReference type="SUPFAM" id="SSF88946">
    <property type="entry name" value="Sigma2 domain of RNA polymerase sigma factors"/>
    <property type="match status" value="1"/>
</dbReference>
<keyword evidence="3" id="KW-0805">Transcription regulation</keyword>